<feature type="signal peptide" evidence="3">
    <location>
        <begin position="1"/>
        <end position="17"/>
    </location>
</feature>
<evidence type="ECO:0000256" key="2">
    <source>
        <dbReference type="SAM" id="MobiDB-lite"/>
    </source>
</evidence>
<sequence>MIRSLIVVAFVAAVVLATTVPTPAGQLVPLRLHSVLVYQQGALLSALSNHSWTTAGSHDILIPITPSSIKSHRNDQENFQLQIRSINTPAAASARVVRSKTDVVVDPSIQQEIDNVLQEISQLQMQIEDNQDETQRIKDDDRRHLLLQVNTTTTSGSRMRALSLHYYARIRQMTGFDWNNVSIQLSTGSVQRNEVLPTLEPWRLTFTPTSDEGTGRPEATKSKTSGVSKMMHNGVPVSTMMHQATPTFSVNRAGAPQQFDESDEEVSGASSYSSFDGVEAVQQGISDVFILWVWNNVSIQLSTGSVQRNEVLPTLEPWRLTFTPSSDEGTGRAQFTKSKTSGMSKMMHQATMSPQASRSFGGNRAGAPQQFDESDEEVSGASSYSSFDGVEAVQQGISDVFILKGLHTVGQEANPANAVRVPVAVLGFHVNLTALVFPKHSTSAFLRAEFFNDSPLSLLRGKGQAFLDGALLGVVTVPFTGVRSSKCMVDLGTDRTIEVTRHISQASTSDTQTGIFSSTKHRSASRDIIITIENKRSHPVDVIVREVLPQPTHNSIHVNLREPQLSAPLEDILKDPKHFPDGLTMPLGNNATLVKYPGMMEWKRHVAASSRRTIFLSFDVSWSPQDTRNVNLDL</sequence>
<dbReference type="OrthoDB" id="10068793at2759"/>
<evidence type="ECO:0000313" key="6">
    <source>
        <dbReference type="Proteomes" id="UP000051952"/>
    </source>
</evidence>
<proteinExistence type="predicted"/>
<keyword evidence="1" id="KW-0175">Coiled coil</keyword>
<feature type="chain" id="PRO_5006621758" evidence="3">
    <location>
        <begin position="18"/>
        <end position="634"/>
    </location>
</feature>
<dbReference type="Pfam" id="PF13598">
    <property type="entry name" value="DUF4139"/>
    <property type="match status" value="2"/>
</dbReference>
<dbReference type="InterPro" id="IPR037291">
    <property type="entry name" value="DUF4139"/>
</dbReference>
<feature type="compositionally biased region" description="Polar residues" evidence="2">
    <location>
        <begin position="322"/>
        <end position="343"/>
    </location>
</feature>
<accession>A0A0S4IZN9</accession>
<dbReference type="PANTHER" id="PTHR31005">
    <property type="entry name" value="DUF4139 DOMAIN-CONTAINING PROTEIN"/>
    <property type="match status" value="1"/>
</dbReference>
<feature type="region of interest" description="Disordered" evidence="2">
    <location>
        <begin position="204"/>
        <end position="228"/>
    </location>
</feature>
<protein>
    <submittedName>
        <fullName evidence="5">Membrane-associated protein, putative</fullName>
    </submittedName>
</protein>
<dbReference type="EMBL" id="CYKH01000755">
    <property type="protein sequence ID" value="CUG33425.1"/>
    <property type="molecule type" value="Genomic_DNA"/>
</dbReference>
<dbReference type="PANTHER" id="PTHR31005:SF8">
    <property type="entry name" value="DUF4139 DOMAIN-CONTAINING PROTEIN"/>
    <property type="match status" value="1"/>
</dbReference>
<feature type="region of interest" description="Disordered" evidence="2">
    <location>
        <begin position="322"/>
        <end position="383"/>
    </location>
</feature>
<keyword evidence="6" id="KW-1185">Reference proteome</keyword>
<organism evidence="5 6">
    <name type="scientific">Bodo saltans</name>
    <name type="common">Flagellated protozoan</name>
    <dbReference type="NCBI Taxonomy" id="75058"/>
    <lineage>
        <taxon>Eukaryota</taxon>
        <taxon>Discoba</taxon>
        <taxon>Euglenozoa</taxon>
        <taxon>Kinetoplastea</taxon>
        <taxon>Metakinetoplastina</taxon>
        <taxon>Eubodonida</taxon>
        <taxon>Bodonidae</taxon>
        <taxon>Bodo</taxon>
    </lineage>
</organism>
<name>A0A0S4IZN9_BODSA</name>
<evidence type="ECO:0000259" key="4">
    <source>
        <dbReference type="Pfam" id="PF13598"/>
    </source>
</evidence>
<keyword evidence="3" id="KW-0732">Signal</keyword>
<evidence type="ECO:0000256" key="3">
    <source>
        <dbReference type="SAM" id="SignalP"/>
    </source>
</evidence>
<dbReference type="Proteomes" id="UP000051952">
    <property type="component" value="Unassembled WGS sequence"/>
</dbReference>
<gene>
    <name evidence="5" type="ORF">BSAL_77855</name>
</gene>
<reference evidence="6" key="1">
    <citation type="submission" date="2015-09" db="EMBL/GenBank/DDBJ databases">
        <authorList>
            <consortium name="Pathogen Informatics"/>
        </authorList>
    </citation>
    <scope>NUCLEOTIDE SEQUENCE [LARGE SCALE GENOMIC DNA]</scope>
    <source>
        <strain evidence="6">Lake Konstanz</strain>
    </source>
</reference>
<feature type="domain" description="DUF4139" evidence="4">
    <location>
        <begin position="160"/>
        <end position="233"/>
    </location>
</feature>
<evidence type="ECO:0000313" key="5">
    <source>
        <dbReference type="EMBL" id="CUG33425.1"/>
    </source>
</evidence>
<evidence type="ECO:0000256" key="1">
    <source>
        <dbReference type="SAM" id="Coils"/>
    </source>
</evidence>
<dbReference type="InterPro" id="IPR011935">
    <property type="entry name" value="CHP02231"/>
</dbReference>
<feature type="compositionally biased region" description="Polar residues" evidence="2">
    <location>
        <begin position="350"/>
        <end position="360"/>
    </location>
</feature>
<dbReference type="AlphaFoldDB" id="A0A0S4IZN9"/>
<feature type="coiled-coil region" evidence="1">
    <location>
        <begin position="113"/>
        <end position="140"/>
    </location>
</feature>
<feature type="domain" description="DUF4139" evidence="4">
    <location>
        <begin position="294"/>
        <end position="622"/>
    </location>
</feature>